<dbReference type="Proteomes" id="UP001642405">
    <property type="component" value="Unassembled WGS sequence"/>
</dbReference>
<evidence type="ECO:0000313" key="1">
    <source>
        <dbReference type="EMBL" id="CAK7219783.1"/>
    </source>
</evidence>
<protein>
    <submittedName>
        <fullName evidence="1">Uncharacterized protein</fullName>
    </submittedName>
</protein>
<accession>A0ABP0BJH6</accession>
<reference evidence="1 2" key="1">
    <citation type="submission" date="2024-01" db="EMBL/GenBank/DDBJ databases">
        <authorList>
            <person name="Allen C."/>
            <person name="Tagirdzhanova G."/>
        </authorList>
    </citation>
    <scope>NUCLEOTIDE SEQUENCE [LARGE SCALE GENOMIC DNA]</scope>
</reference>
<proteinExistence type="predicted"/>
<gene>
    <name evidence="1" type="ORF">SCUCBS95973_003935</name>
</gene>
<comment type="caution">
    <text evidence="1">The sequence shown here is derived from an EMBL/GenBank/DDBJ whole genome shotgun (WGS) entry which is preliminary data.</text>
</comment>
<name>A0ABP0BJH6_9PEZI</name>
<dbReference type="EMBL" id="CAWUHB010000018">
    <property type="protein sequence ID" value="CAK7219783.1"/>
    <property type="molecule type" value="Genomic_DNA"/>
</dbReference>
<keyword evidence="2" id="KW-1185">Reference proteome</keyword>
<organism evidence="1 2">
    <name type="scientific">Sporothrix curviconia</name>
    <dbReference type="NCBI Taxonomy" id="1260050"/>
    <lineage>
        <taxon>Eukaryota</taxon>
        <taxon>Fungi</taxon>
        <taxon>Dikarya</taxon>
        <taxon>Ascomycota</taxon>
        <taxon>Pezizomycotina</taxon>
        <taxon>Sordariomycetes</taxon>
        <taxon>Sordariomycetidae</taxon>
        <taxon>Ophiostomatales</taxon>
        <taxon>Ophiostomataceae</taxon>
        <taxon>Sporothrix</taxon>
    </lineage>
</organism>
<sequence>MSPSTSRTIPTAIPAAPPTEEYDEDYQINRTLQFVRLVVAIQAALLPVRYAIGGHLALRLYDPLWDMGLPSETSRATKPSIVCPLATRDVLPSWAAASHKAFLFNPKQPDCLGVRVGERYVAVAIQWVDDCEFDRPGLLYEIDQTHTIYNFVNDNNDAYSIQLDMAPPILSLKSLLQQIAVAYIETKSGSSSTVASKSEQSSLGYQVNACLRLLILQMAPDNQFLRPYEIPAIHDPTFLGLYYTNFGTRVRIAVSTPLVRELDGCRGLGVLGIVFLIDA</sequence>
<evidence type="ECO:0000313" key="2">
    <source>
        <dbReference type="Proteomes" id="UP001642405"/>
    </source>
</evidence>